<evidence type="ECO:0000313" key="8">
    <source>
        <dbReference type="Proteomes" id="UP000268469"/>
    </source>
</evidence>
<dbReference type="InterPro" id="IPR045232">
    <property type="entry name" value="FAM234"/>
</dbReference>
<evidence type="ECO:0000256" key="4">
    <source>
        <dbReference type="ARBA" id="ARBA00023136"/>
    </source>
</evidence>
<sequence>MAEAGIGVEGQDEGNADECAEVCKAIFEDAGFEVYIHRWDEEPAQEWINNVHYRVNEGVLITSYFSHGVRQAWVRPTEPTFDTTDVHDLTNALRLPFVVSMACATAEFHWDKSASGHRCFGEVWLFDDQAGIGFYGAGCATSWASLPTGYEIVRYATLYGRWFIGDAVAWGELANPCLNWDYNLLGDPAVDLGGEGITRGPDLFIRPDGGEIELLDPYPRIDAQIPIACKIWNLGFQDATDVLIRFQIIDPENQVVEATLETTIDLIKKRSCETAQVTWIKSHVGRLGDRIIRVEADPEHHIPEVCEENNQGERVKFFYFYPYLTDNWPVKFGGVSVTPVLWDINGDGKNEILVSDDKILVVLNCDGTLLWEAECGSRITDVVVGDVDGLWPDEIVVGAIGKGTETDLCADSIYVYDHDGTLLNKWEITSAELISDCRVMLMEIAGTSPGLEIVSATPLSLLRSSSPPRIDAWRHDGTHLWTIDDLNLPHLSAEEIDPGNPGTELVAAGLDGIYVFDRQGNELQHWDYRIGSTPALADFDPFPDGCELSVGGNGPAGNHLYAFHYGQSNPIWNVPVNGPINSSPAVGDINSQAPYFDVVAGCDDKMIYAVKQNGEPLWDFQTNGAVGYPPSLANIDQDDRLEVICPSSDNWIYGLDGFEGHLEPGYWPFWVPKGTTPSDVMIGDLDGDSFLELVLRTTDGYVHVWTLKPYGGGPLGVVPASILPWPMFHHDYQRTGRYNWTPSGGLLNATDEAGEFEITGKVREVSITVYDHRGKSVMTHSYPELDKGKYRVDWKGRFAPGLYLAVLKIRGFWAVKLFQVE</sequence>
<dbReference type="SUPFAM" id="SSF69318">
    <property type="entry name" value="Integrin alpha N-terminal domain"/>
    <property type="match status" value="1"/>
</dbReference>
<dbReference type="SUPFAM" id="SSF52129">
    <property type="entry name" value="Caspase-like"/>
    <property type="match status" value="1"/>
</dbReference>
<keyword evidence="3" id="KW-1133">Transmembrane helix</keyword>
<dbReference type="InterPro" id="IPR028994">
    <property type="entry name" value="Integrin_alpha_N"/>
</dbReference>
<dbReference type="AlphaFoldDB" id="A0A660SM91"/>
<dbReference type="PANTHER" id="PTHR21419:SF23">
    <property type="entry name" value="PROTEIN DEFECTIVE IN EXINE FORMATION 1"/>
    <property type="match status" value="1"/>
</dbReference>
<dbReference type="GO" id="GO:0006508">
    <property type="term" value="P:proteolysis"/>
    <property type="evidence" value="ECO:0007669"/>
    <property type="project" value="InterPro"/>
</dbReference>
<feature type="domain" description="Gingipain" evidence="5">
    <location>
        <begin position="44"/>
        <end position="192"/>
    </location>
</feature>
<reference evidence="7 8" key="1">
    <citation type="submission" date="2018-06" db="EMBL/GenBank/DDBJ databases">
        <title>Extensive metabolic versatility and redundancy in microbially diverse, dynamic hydrothermal sediments.</title>
        <authorList>
            <person name="Dombrowski N."/>
            <person name="Teske A."/>
            <person name="Baker B.J."/>
        </authorList>
    </citation>
    <scope>NUCLEOTIDE SEQUENCE [LARGE SCALE GENOMIC DNA]</scope>
    <source>
        <strain evidence="7">B36_G15</strain>
    </source>
</reference>
<dbReference type="Pfam" id="PF01364">
    <property type="entry name" value="Peptidase_C25"/>
    <property type="match status" value="1"/>
</dbReference>
<gene>
    <name evidence="7" type="ORF">DRP53_02615</name>
</gene>
<evidence type="ECO:0000313" key="7">
    <source>
        <dbReference type="EMBL" id="RKX71131.1"/>
    </source>
</evidence>
<dbReference type="InterPro" id="IPR029030">
    <property type="entry name" value="Caspase-like_dom_sf"/>
</dbReference>
<dbReference type="Gene3D" id="3.40.50.1460">
    <property type="match status" value="1"/>
</dbReference>
<evidence type="ECO:0000256" key="3">
    <source>
        <dbReference type="ARBA" id="ARBA00022989"/>
    </source>
</evidence>
<dbReference type="EMBL" id="QNBE01000016">
    <property type="protein sequence ID" value="RKX71131.1"/>
    <property type="molecule type" value="Genomic_DNA"/>
</dbReference>
<dbReference type="Gene3D" id="2.130.10.10">
    <property type="entry name" value="YVTN repeat-like/Quinoprotein amine dehydrogenase"/>
    <property type="match status" value="1"/>
</dbReference>
<dbReference type="InterPro" id="IPR001769">
    <property type="entry name" value="Gingipain"/>
</dbReference>
<dbReference type="InterPro" id="IPR011635">
    <property type="entry name" value="CARDB"/>
</dbReference>
<dbReference type="PANTHER" id="PTHR21419">
    <property type="match status" value="1"/>
</dbReference>
<dbReference type="GO" id="GO:0008234">
    <property type="term" value="F:cysteine-type peptidase activity"/>
    <property type="evidence" value="ECO:0007669"/>
    <property type="project" value="InterPro"/>
</dbReference>
<dbReference type="GO" id="GO:0016020">
    <property type="term" value="C:membrane"/>
    <property type="evidence" value="ECO:0007669"/>
    <property type="project" value="UniProtKB-SubCell"/>
</dbReference>
<dbReference type="InterPro" id="IPR015943">
    <property type="entry name" value="WD40/YVTN_repeat-like_dom_sf"/>
</dbReference>
<name>A0A660SM91_UNCW3</name>
<organism evidence="7 8">
    <name type="scientific">candidate division WOR-3 bacterium</name>
    <dbReference type="NCBI Taxonomy" id="2052148"/>
    <lineage>
        <taxon>Bacteria</taxon>
        <taxon>Bacteria division WOR-3</taxon>
    </lineage>
</organism>
<comment type="caution">
    <text evidence="7">The sequence shown here is derived from an EMBL/GenBank/DDBJ whole genome shotgun (WGS) entry which is preliminary data.</text>
</comment>
<evidence type="ECO:0008006" key="9">
    <source>
        <dbReference type="Google" id="ProtNLM"/>
    </source>
</evidence>
<protein>
    <recommendedName>
        <fullName evidence="9">Gingipain domain-containing protein</fullName>
    </recommendedName>
</protein>
<proteinExistence type="predicted"/>
<dbReference type="Gene3D" id="2.60.40.10">
    <property type="entry name" value="Immunoglobulins"/>
    <property type="match status" value="1"/>
</dbReference>
<comment type="subcellular location">
    <subcellularLocation>
        <location evidence="1">Membrane</location>
        <topology evidence="1">Single-pass membrane protein</topology>
    </subcellularLocation>
</comment>
<feature type="domain" description="CARDB" evidence="6">
    <location>
        <begin position="201"/>
        <end position="311"/>
    </location>
</feature>
<keyword evidence="4" id="KW-0472">Membrane</keyword>
<accession>A0A660SM91</accession>
<evidence type="ECO:0000256" key="1">
    <source>
        <dbReference type="ARBA" id="ARBA00004167"/>
    </source>
</evidence>
<evidence type="ECO:0000259" key="5">
    <source>
        <dbReference type="Pfam" id="PF01364"/>
    </source>
</evidence>
<evidence type="ECO:0000259" key="6">
    <source>
        <dbReference type="Pfam" id="PF07705"/>
    </source>
</evidence>
<keyword evidence="2" id="KW-0812">Transmembrane</keyword>
<dbReference type="InterPro" id="IPR013783">
    <property type="entry name" value="Ig-like_fold"/>
</dbReference>
<dbReference type="Pfam" id="PF07705">
    <property type="entry name" value="CARDB"/>
    <property type="match status" value="1"/>
</dbReference>
<dbReference type="Proteomes" id="UP000268469">
    <property type="component" value="Unassembled WGS sequence"/>
</dbReference>
<evidence type="ECO:0000256" key="2">
    <source>
        <dbReference type="ARBA" id="ARBA00022692"/>
    </source>
</evidence>